<gene>
    <name evidence="2" type="primary">CP</name>
</gene>
<keyword evidence="3" id="KW-1185">Reference proteome</keyword>
<proteinExistence type="predicted"/>
<dbReference type="InterPro" id="IPR036332">
    <property type="entry name" value="Major_coat_LA-virus_sf"/>
</dbReference>
<evidence type="ECO:0000313" key="2">
    <source>
        <dbReference type="EMBL" id="BAT62475.1"/>
    </source>
</evidence>
<name>A0A0S3Q2B6_9VIRU</name>
<evidence type="ECO:0000259" key="1">
    <source>
        <dbReference type="Pfam" id="PF09220"/>
    </source>
</evidence>
<dbReference type="OrthoDB" id="6256at10239"/>
<dbReference type="GeneID" id="26373873"/>
<dbReference type="InterPro" id="IPR015302">
    <property type="entry name" value="Major_coat_LA-virus"/>
</dbReference>
<dbReference type="Proteomes" id="UP000207734">
    <property type="component" value="Segment"/>
</dbReference>
<sequence>MDKIIKHVFESEGMAGMPIKHESGNYNTLLKGNLAVDVNGDKNIKKLTMAQSMTYLGRSTVVMGSGSSDLEGINKFCLTPEGNLNIVNVLATVAKESGMPLNEQHHKLEYMKTMSWADNHVSLLVNLMRFAILLELSESSGGVGLKGALPKYNDGVVAVNRTALLPEEYPVGGDMTWFTRFSRQDMPDVVRVEEYCAPQSDVCLDLRSLTETEAVIVLLCCGKWYRQSRFLLDFDCPILTSKLYYRFDKRIDIGNFDQTSDGRVTQPKLPKAKEVWRTMSRYLAANRLYGQYSTALCLVAQTMCQFIPATAEGNVWLTQQRVIHLPALKSVRGALPFINEDEPALVSQRSLNEWGAFSTDVTKYNLLGNILVQAVQTGIAVRALRFRNEDNPEDLYRTYDTVTNPAVMYGALCSEALRCPVPLAGMSGVFVEFELPDEREEVELEFPVLVYDPKRCGSTIEKRRDTEYLQLNSIPMAGVPTLLLPLNPIGKMSPFNLRGVFDTADLKRTKMGWETDLYSAWSWAWLCRLCGYDIQMRQQYGQSCGSQGDYSPDASWTWPILGSVGHNGIVCISKLVERGNSFIDLPPLHSKSCHSVINYKFSINSHSVSLPERRQPELIGDRYSAAPVLNLRHINIATTTEIIKLKGFIERSESDFRFADDVQAGQIPPPEVPHVASDVIE</sequence>
<protein>
    <submittedName>
        <fullName evidence="2">Capsid protein</fullName>
    </submittedName>
</protein>
<accession>A0A0S3Q2B6</accession>
<feature type="domain" description="Major coat protein L-A virus" evidence="1">
    <location>
        <begin position="45"/>
        <end position="433"/>
    </location>
</feature>
<dbReference type="RefSeq" id="YP_009182173.1">
    <property type="nucleotide sequence ID" value="NC_028480.1"/>
</dbReference>
<organism evidence="2">
    <name type="scientific">Red clover powdery mildew-associated totivirus 1</name>
    <dbReference type="NCBI Taxonomy" id="1714362"/>
    <lineage>
        <taxon>Viruses</taxon>
        <taxon>Riboviria</taxon>
        <taxon>Orthornavirae</taxon>
        <taxon>Duplornaviricota</taxon>
        <taxon>Chrymotiviricetes</taxon>
        <taxon>Ghabrivirales</taxon>
        <taxon>Alphatotivirineae</taxon>
        <taxon>Orthototiviridae</taxon>
        <taxon>Totivirus</taxon>
        <taxon>Totivirus hachi</taxon>
    </lineage>
</organism>
<dbReference type="SUPFAM" id="SSF82856">
    <property type="entry name" value="L-A virus major coat protein"/>
    <property type="match status" value="1"/>
</dbReference>
<dbReference type="EMBL" id="LC075485">
    <property type="protein sequence ID" value="BAT62475.1"/>
    <property type="molecule type" value="Genomic_RNA"/>
</dbReference>
<dbReference type="Gene3D" id="3.90.1840.10">
    <property type="entry name" value="Major capsid protein"/>
    <property type="match status" value="1"/>
</dbReference>
<evidence type="ECO:0000313" key="3">
    <source>
        <dbReference type="Proteomes" id="UP000207734"/>
    </source>
</evidence>
<reference evidence="2" key="1">
    <citation type="journal article" date="2016" name="Virus Res.">
        <title>Sequence and phylogenetic analyses of novel totivirus-like double-stranded RNAs from field-collected powdery mildew fungi.</title>
        <authorList>
            <person name="Kondo H."/>
            <person name="Hisano S."/>
            <person name="Chiba S."/>
            <person name="Maruyama K."/>
            <person name="Andika I.B."/>
            <person name="Toyoda K."/>
            <person name="Fujimori F."/>
            <person name="Suzuki N."/>
        </authorList>
    </citation>
    <scope>NUCLEOTIDE SEQUENCE [LARGE SCALE GENOMIC DNA]</scope>
    <source>
        <strain evidence="2">RPaTV1a_65-114</strain>
    </source>
</reference>
<dbReference type="Pfam" id="PF09220">
    <property type="entry name" value="LA-virus_coat"/>
    <property type="match status" value="1"/>
</dbReference>
<dbReference type="KEGG" id="vg:26373873"/>